<dbReference type="GO" id="GO:0003676">
    <property type="term" value="F:nucleic acid binding"/>
    <property type="evidence" value="ECO:0007669"/>
    <property type="project" value="InterPro"/>
</dbReference>
<protein>
    <recommendedName>
        <fullName evidence="4">TFIIS-type domain-containing protein</fullName>
    </recommendedName>
</protein>
<dbReference type="InterPro" id="IPR001222">
    <property type="entry name" value="Znf_TFIIS"/>
</dbReference>
<sequence>MKQIELNKLIPNHPTRKHIYEKFQNLISKYINEKDYNLDDIMKIAINLERGIFNYTISIYPNRKINETWNNYFNNLYIDRAVKIYNNLNPDSSLQNKTLLNRLLSKEFNEFEISSFNSEQLFPERWKELIDKHLTNINDDLPIQIKLEDRADGLFKCGKCKSYKTEYNEKQTRSADEPTTKFCYCHKCGNRWKFC</sequence>
<name>A0A6C0AMJ3_9ZZZZ</name>
<dbReference type="AlphaFoldDB" id="A0A6C0AMJ3"/>
<dbReference type="GO" id="GO:0006351">
    <property type="term" value="P:DNA-templated transcription"/>
    <property type="evidence" value="ECO:0007669"/>
    <property type="project" value="InterPro"/>
</dbReference>
<reference evidence="5" key="1">
    <citation type="journal article" date="2020" name="Nature">
        <title>Giant virus diversity and host interactions through global metagenomics.</title>
        <authorList>
            <person name="Schulz F."/>
            <person name="Roux S."/>
            <person name="Paez-Espino D."/>
            <person name="Jungbluth S."/>
            <person name="Walsh D.A."/>
            <person name="Denef V.J."/>
            <person name="McMahon K.D."/>
            <person name="Konstantinidis K.T."/>
            <person name="Eloe-Fadrosh E.A."/>
            <person name="Kyrpides N.C."/>
            <person name="Woyke T."/>
        </authorList>
    </citation>
    <scope>NUCLEOTIDE SEQUENCE</scope>
    <source>
        <strain evidence="5">GVMAG-S-1091796-13</strain>
    </source>
</reference>
<dbReference type="SMART" id="SM00440">
    <property type="entry name" value="ZnF_C2C2"/>
    <property type="match status" value="1"/>
</dbReference>
<keyword evidence="1" id="KW-0479">Metal-binding</keyword>
<feature type="domain" description="TFIIS-type" evidence="4">
    <location>
        <begin position="153"/>
        <end position="193"/>
    </location>
</feature>
<evidence type="ECO:0000256" key="2">
    <source>
        <dbReference type="ARBA" id="ARBA00022771"/>
    </source>
</evidence>
<evidence type="ECO:0000256" key="1">
    <source>
        <dbReference type="ARBA" id="ARBA00022723"/>
    </source>
</evidence>
<dbReference type="SUPFAM" id="SSF57783">
    <property type="entry name" value="Zinc beta-ribbon"/>
    <property type="match status" value="1"/>
</dbReference>
<evidence type="ECO:0000313" key="5">
    <source>
        <dbReference type="EMBL" id="QHS80571.1"/>
    </source>
</evidence>
<organism evidence="5">
    <name type="scientific">viral metagenome</name>
    <dbReference type="NCBI Taxonomy" id="1070528"/>
    <lineage>
        <taxon>unclassified sequences</taxon>
        <taxon>metagenomes</taxon>
        <taxon>organismal metagenomes</taxon>
    </lineage>
</organism>
<dbReference type="PANTHER" id="PTHR11477">
    <property type="entry name" value="TRANSCRIPTION FACTOR S-II ZINC FINGER DOMAIN-CONTAINING PROTEIN"/>
    <property type="match status" value="1"/>
</dbReference>
<keyword evidence="3" id="KW-0862">Zinc</keyword>
<keyword evidence="2" id="KW-0863">Zinc-finger</keyword>
<accession>A0A6C0AMJ3</accession>
<evidence type="ECO:0000259" key="4">
    <source>
        <dbReference type="PROSITE" id="PS51133"/>
    </source>
</evidence>
<dbReference type="CDD" id="cd13749">
    <property type="entry name" value="Zn-ribbon_TFIIS"/>
    <property type="match status" value="1"/>
</dbReference>
<dbReference type="EMBL" id="MN740715">
    <property type="protein sequence ID" value="QHS80627.1"/>
    <property type="molecule type" value="Genomic_DNA"/>
</dbReference>
<dbReference type="Pfam" id="PF01096">
    <property type="entry name" value="Zn_ribbon_TFIIS"/>
    <property type="match status" value="1"/>
</dbReference>
<dbReference type="PROSITE" id="PS51133">
    <property type="entry name" value="ZF_TFIIS_2"/>
    <property type="match status" value="1"/>
</dbReference>
<dbReference type="GO" id="GO:0008270">
    <property type="term" value="F:zinc ion binding"/>
    <property type="evidence" value="ECO:0007669"/>
    <property type="project" value="UniProtKB-KW"/>
</dbReference>
<dbReference type="EMBL" id="MN740714">
    <property type="protein sequence ID" value="QHS80571.1"/>
    <property type="molecule type" value="Genomic_DNA"/>
</dbReference>
<evidence type="ECO:0000256" key="3">
    <source>
        <dbReference type="ARBA" id="ARBA00022833"/>
    </source>
</evidence>
<dbReference type="GO" id="GO:0005634">
    <property type="term" value="C:nucleus"/>
    <property type="evidence" value="ECO:0007669"/>
    <property type="project" value="TreeGrafter"/>
</dbReference>
<proteinExistence type="predicted"/>
<dbReference type="Gene3D" id="2.20.25.10">
    <property type="match status" value="1"/>
</dbReference>
<dbReference type="PANTHER" id="PTHR11477:SF0">
    <property type="entry name" value="IP08861P-RELATED"/>
    <property type="match status" value="1"/>
</dbReference>